<evidence type="ECO:0000313" key="2">
    <source>
        <dbReference type="EMBL" id="KAH9320063.1"/>
    </source>
</evidence>
<feature type="non-terminal residue" evidence="2">
    <location>
        <position position="1"/>
    </location>
</feature>
<feature type="non-terminal residue" evidence="2">
    <location>
        <position position="103"/>
    </location>
</feature>
<feature type="region of interest" description="Disordered" evidence="1">
    <location>
        <begin position="1"/>
        <end position="103"/>
    </location>
</feature>
<proteinExistence type="predicted"/>
<feature type="compositionally biased region" description="Basic and acidic residues" evidence="1">
    <location>
        <begin position="74"/>
        <end position="88"/>
    </location>
</feature>
<name>A0AA38GE29_TAXCH</name>
<comment type="caution">
    <text evidence="2">The sequence shown here is derived from an EMBL/GenBank/DDBJ whole genome shotgun (WGS) entry which is preliminary data.</text>
</comment>
<feature type="compositionally biased region" description="Basic and acidic residues" evidence="1">
    <location>
        <begin position="1"/>
        <end position="23"/>
    </location>
</feature>
<gene>
    <name evidence="2" type="ORF">KI387_021832</name>
</gene>
<feature type="compositionally biased region" description="Basic and acidic residues" evidence="1">
    <location>
        <begin position="31"/>
        <end position="47"/>
    </location>
</feature>
<keyword evidence="3" id="KW-1185">Reference proteome</keyword>
<sequence length="103" mass="11785">SPVRGESPKKEEKEKSPKLELPVRKSQRVKKWLESRKIETLESKKGDEDNEECNESQNHPVYDVHESEEEGNEEKDKKKGGAHDKGGSEEVNMIDQKTPTPTK</sequence>
<evidence type="ECO:0000256" key="1">
    <source>
        <dbReference type="SAM" id="MobiDB-lite"/>
    </source>
</evidence>
<dbReference type="Proteomes" id="UP000824469">
    <property type="component" value="Unassembled WGS sequence"/>
</dbReference>
<dbReference type="EMBL" id="JAHRHJ020000004">
    <property type="protein sequence ID" value="KAH9320063.1"/>
    <property type="molecule type" value="Genomic_DNA"/>
</dbReference>
<evidence type="ECO:0000313" key="3">
    <source>
        <dbReference type="Proteomes" id="UP000824469"/>
    </source>
</evidence>
<accession>A0AA38GE29</accession>
<dbReference type="AlphaFoldDB" id="A0AA38GE29"/>
<protein>
    <submittedName>
        <fullName evidence="2">Uncharacterized protein</fullName>
    </submittedName>
</protein>
<organism evidence="2 3">
    <name type="scientific">Taxus chinensis</name>
    <name type="common">Chinese yew</name>
    <name type="synonym">Taxus wallichiana var. chinensis</name>
    <dbReference type="NCBI Taxonomy" id="29808"/>
    <lineage>
        <taxon>Eukaryota</taxon>
        <taxon>Viridiplantae</taxon>
        <taxon>Streptophyta</taxon>
        <taxon>Embryophyta</taxon>
        <taxon>Tracheophyta</taxon>
        <taxon>Spermatophyta</taxon>
        <taxon>Pinopsida</taxon>
        <taxon>Pinidae</taxon>
        <taxon>Conifers II</taxon>
        <taxon>Cupressales</taxon>
        <taxon>Taxaceae</taxon>
        <taxon>Taxus</taxon>
    </lineage>
</organism>
<reference evidence="2 3" key="1">
    <citation type="journal article" date="2021" name="Nat. Plants">
        <title>The Taxus genome provides insights into paclitaxel biosynthesis.</title>
        <authorList>
            <person name="Xiong X."/>
            <person name="Gou J."/>
            <person name="Liao Q."/>
            <person name="Li Y."/>
            <person name="Zhou Q."/>
            <person name="Bi G."/>
            <person name="Li C."/>
            <person name="Du R."/>
            <person name="Wang X."/>
            <person name="Sun T."/>
            <person name="Guo L."/>
            <person name="Liang H."/>
            <person name="Lu P."/>
            <person name="Wu Y."/>
            <person name="Zhang Z."/>
            <person name="Ro D.K."/>
            <person name="Shang Y."/>
            <person name="Huang S."/>
            <person name="Yan J."/>
        </authorList>
    </citation>
    <scope>NUCLEOTIDE SEQUENCE [LARGE SCALE GENOMIC DNA]</scope>
    <source>
        <strain evidence="2">Ta-2019</strain>
    </source>
</reference>